<evidence type="ECO:0000256" key="3">
    <source>
        <dbReference type="ARBA" id="ARBA00023295"/>
    </source>
</evidence>
<sequence length="795" mass="87709">MQKTDFNRDWTVQKDGSNEILHVNLPDDAMIREERSKENKTASASAYFAGGKYIYTKIFDLSENETRQTLILEFEAVYQNATVFLNGRQVAEHPYGYTNFFVDITGKVIAGTNELKVVADNADVPNSRWYSGSGIYREVHLYRSGSSYIRPEGLKVQIVDLNTIHIFTDAVMQPDEKIVLEIFNDTGKIVSSEGTDVTITIPDAHLWSAEDPYLYTCKATLLQNGTAIDTARTSFGIRTLSWGKDGFLVNSKSVLFRGACIHHDNGVLGACGFHDAECRRVRILKEAGFNAIRSSHNPISKAMLDACDQLGMYIIDEAFDMWLIKKNPYDYAGETFSKWWKADIAAMISKDYNHSSVVMYSVGNEITELGLADGQEQARIMTEFCHTKDHTRPVTAGINLMLATMAGSKKSIYGTDEDGKVKDSGSGGLDNAPTSEFFNIMMNKMGGLINKAAKTKKATAIAEIMSGIFDIPGYNYASSRYKIDARNHPEQATTGSETLPQTLYDNWQLVKSIPTMTGDFMWTGYDYLGESGIGTIQYKDKKTKQNADPGLIISGGAGIIDICGKKRPEVGWSKIIWGLQKTPTIGVDPYTRTDYFQSLSMWRVTDAVESWSWEGCEGKKASVTIYSDADKIELLVNGKSAGKKKPKKDIAKFRKIPYEAGKIEAIAYDSSGKETARTTLVSATGKTSIKLTPETTNLCANGQDLCFLNIDLIGENGITKSSVDQELKIEISGPATLQGYGSARPNVEESFCNDTFKTFYGKSLAVIRAGYEPGTVTVKVSGKGLDTQELTLNIC</sequence>
<keyword evidence="2 9" id="KW-0378">Hydrolase</keyword>
<name>A0A173S7E7_9FIRM</name>
<dbReference type="GO" id="GO:0004566">
    <property type="term" value="F:beta-glucuronidase activity"/>
    <property type="evidence" value="ECO:0007669"/>
    <property type="project" value="UniProtKB-EC"/>
</dbReference>
<dbReference type="Proteomes" id="UP001145109">
    <property type="component" value="Unassembled WGS sequence"/>
</dbReference>
<evidence type="ECO:0000259" key="8">
    <source>
        <dbReference type="Pfam" id="PF22666"/>
    </source>
</evidence>
<dbReference type="GO" id="GO:0005975">
    <property type="term" value="P:carbohydrate metabolic process"/>
    <property type="evidence" value="ECO:0007669"/>
    <property type="project" value="InterPro"/>
</dbReference>
<dbReference type="EMBL" id="BSCI01000008">
    <property type="protein sequence ID" value="GLG87081.1"/>
    <property type="molecule type" value="Genomic_DNA"/>
</dbReference>
<dbReference type="InterPro" id="IPR008979">
    <property type="entry name" value="Galactose-bd-like_sf"/>
</dbReference>
<evidence type="ECO:0000259" key="5">
    <source>
        <dbReference type="Pfam" id="PF02836"/>
    </source>
</evidence>
<reference evidence="10" key="4">
    <citation type="submission" date="2022-09" db="EMBL/GenBank/DDBJ databases">
        <title>Draft genome sequence of Coprococcus comes strain 31264.</title>
        <authorList>
            <person name="Atsushi H."/>
            <person name="Moriya O."/>
            <person name="Mitsuo S."/>
        </authorList>
    </citation>
    <scope>NUCLEOTIDE SEQUENCE</scope>
    <source>
        <strain evidence="10">JCM 31264</strain>
    </source>
</reference>
<dbReference type="SUPFAM" id="SSF49785">
    <property type="entry name" value="Galactose-binding domain-like"/>
    <property type="match status" value="1"/>
</dbReference>
<evidence type="ECO:0000313" key="13">
    <source>
        <dbReference type="Proteomes" id="UP000554488"/>
    </source>
</evidence>
<dbReference type="InterPro" id="IPR013783">
    <property type="entry name" value="Ig-like_fold"/>
</dbReference>
<dbReference type="Pfam" id="PF18565">
    <property type="entry name" value="Glyco_hydro2_C5"/>
    <property type="match status" value="1"/>
</dbReference>
<evidence type="ECO:0000259" key="7">
    <source>
        <dbReference type="Pfam" id="PF18565"/>
    </source>
</evidence>
<dbReference type="AlphaFoldDB" id="A0A173S7E7"/>
<dbReference type="InterPro" id="IPR036156">
    <property type="entry name" value="Beta-gal/glucu_dom_sf"/>
</dbReference>
<evidence type="ECO:0000313" key="10">
    <source>
        <dbReference type="EMBL" id="GLG87081.1"/>
    </source>
</evidence>
<evidence type="ECO:0000259" key="4">
    <source>
        <dbReference type="Pfam" id="PF00703"/>
    </source>
</evidence>
<reference evidence="11 13" key="3">
    <citation type="submission" date="2020-07" db="EMBL/GenBank/DDBJ databases">
        <title>Bacterial metabolism rescues the inhibition of intestinal drug absorption by food and drug additives.</title>
        <authorList>
            <person name="Zou L."/>
            <person name="Spanogiannopoulos P."/>
            <person name="Chien H.-C."/>
            <person name="Pieper L.M."/>
            <person name="Cai W."/>
            <person name="Khuri N."/>
            <person name="Pottel J."/>
            <person name="Vora B."/>
            <person name="Ni Z."/>
            <person name="Tsakalozou E."/>
            <person name="Zhang W."/>
            <person name="Shoichet B.K."/>
            <person name="Giacomini K.M."/>
            <person name="Turnbaugh P.J."/>
        </authorList>
    </citation>
    <scope>NUCLEOTIDE SEQUENCE [LARGE SCALE GENOMIC DNA]</scope>
    <source>
        <strain evidence="11 13">F22</strain>
    </source>
</reference>
<comment type="similarity">
    <text evidence="1">Belongs to the glycosyl hydrolase 2 family.</text>
</comment>
<reference evidence="10" key="5">
    <citation type="submission" date="2022-11" db="EMBL/GenBank/DDBJ databases">
        <title>Draft genome sequence of Coprococcus comes strain 31264.</title>
        <authorList>
            <person name="Hisatomi A."/>
            <person name="Ohkuma M."/>
            <person name="Sakamoto M."/>
        </authorList>
    </citation>
    <scope>NUCLEOTIDE SEQUENCE</scope>
    <source>
        <strain evidence="10">JCM 31264</strain>
    </source>
</reference>
<accession>A0A173S7E7</accession>
<gene>
    <name evidence="9" type="primary">uidA</name>
    <name evidence="10" type="ORF">comes_16260</name>
    <name evidence="9" type="ORF">ERS852574_01129</name>
    <name evidence="11" type="ORF">HUU93_11925</name>
</gene>
<reference evidence="11 13" key="2">
    <citation type="submission" date="2020-04" db="EMBL/GenBank/DDBJ databases">
        <authorList>
            <person name="Pieper L."/>
        </authorList>
    </citation>
    <scope>NUCLEOTIDE SEQUENCE [LARGE SCALE GENOMIC DNA]</scope>
    <source>
        <strain evidence="11 13">F22</strain>
    </source>
</reference>
<dbReference type="Pfam" id="PF16355">
    <property type="entry name" value="DUF4982"/>
    <property type="match status" value="1"/>
</dbReference>
<proteinExistence type="inferred from homology"/>
<dbReference type="PANTHER" id="PTHR42732:SF1">
    <property type="entry name" value="BETA-MANNOSIDASE"/>
    <property type="match status" value="1"/>
</dbReference>
<protein>
    <submittedName>
        <fullName evidence="10">Beta-galactosidase</fullName>
    </submittedName>
    <submittedName>
        <fullName evidence="9">Beta-glucuronidase</fullName>
        <ecNumber evidence="9">3.2.1.31</ecNumber>
    </submittedName>
    <submittedName>
        <fullName evidence="11">Glycoside hydrolase family 2 protein</fullName>
    </submittedName>
</protein>
<dbReference type="PRINTS" id="PR00132">
    <property type="entry name" value="GLHYDRLASE2"/>
</dbReference>
<dbReference type="InterPro" id="IPR032311">
    <property type="entry name" value="DUF4982"/>
</dbReference>
<feature type="domain" description="Glycoside hydrolase family 2" evidence="7">
    <location>
        <begin position="689"/>
        <end position="791"/>
    </location>
</feature>
<dbReference type="Proteomes" id="UP000095727">
    <property type="component" value="Unassembled WGS sequence"/>
</dbReference>
<organism evidence="9 12">
    <name type="scientific">Coprococcus comes</name>
    <dbReference type="NCBI Taxonomy" id="410072"/>
    <lineage>
        <taxon>Bacteria</taxon>
        <taxon>Bacillati</taxon>
        <taxon>Bacillota</taxon>
        <taxon>Clostridia</taxon>
        <taxon>Lachnospirales</taxon>
        <taxon>Lachnospiraceae</taxon>
        <taxon>Coprococcus</taxon>
    </lineage>
</organism>
<evidence type="ECO:0000256" key="2">
    <source>
        <dbReference type="ARBA" id="ARBA00022801"/>
    </source>
</evidence>
<dbReference type="InterPro" id="IPR054593">
    <property type="entry name" value="Beta-mannosidase-like_N2"/>
</dbReference>
<evidence type="ECO:0000313" key="12">
    <source>
        <dbReference type="Proteomes" id="UP000095727"/>
    </source>
</evidence>
<dbReference type="Pfam" id="PF02836">
    <property type="entry name" value="Glyco_hydro_2_C"/>
    <property type="match status" value="1"/>
</dbReference>
<feature type="domain" description="Beta-mannosidase-like galactose-binding" evidence="8">
    <location>
        <begin position="22"/>
        <end position="122"/>
    </location>
</feature>
<evidence type="ECO:0000259" key="6">
    <source>
        <dbReference type="Pfam" id="PF16355"/>
    </source>
</evidence>
<dbReference type="EC" id="3.2.1.31" evidence="9"/>
<dbReference type="EMBL" id="CYXR01000006">
    <property type="protein sequence ID" value="CUM85238.1"/>
    <property type="molecule type" value="Genomic_DNA"/>
</dbReference>
<reference evidence="9 12" key="1">
    <citation type="submission" date="2015-09" db="EMBL/GenBank/DDBJ databases">
        <authorList>
            <consortium name="Pathogen Informatics"/>
        </authorList>
    </citation>
    <scope>NUCLEOTIDE SEQUENCE [LARGE SCALE GENOMIC DNA]</scope>
    <source>
        <strain evidence="9 12">2789STDY5834962</strain>
    </source>
</reference>
<dbReference type="EMBL" id="JABWDC010000050">
    <property type="protein sequence ID" value="NUN87289.1"/>
    <property type="molecule type" value="Genomic_DNA"/>
</dbReference>
<dbReference type="Pfam" id="PF22666">
    <property type="entry name" value="Glyco_hydro_2_N2"/>
    <property type="match status" value="1"/>
</dbReference>
<dbReference type="InterPro" id="IPR006102">
    <property type="entry name" value="Ig-like_GH2"/>
</dbReference>
<dbReference type="InterPro" id="IPR006103">
    <property type="entry name" value="Glyco_hydro_2_cat"/>
</dbReference>
<dbReference type="SUPFAM" id="SSF51445">
    <property type="entry name" value="(Trans)glycosidases"/>
    <property type="match status" value="1"/>
</dbReference>
<dbReference type="Pfam" id="PF00703">
    <property type="entry name" value="Glyco_hydro_2"/>
    <property type="match status" value="1"/>
</dbReference>
<evidence type="ECO:0000313" key="11">
    <source>
        <dbReference type="EMBL" id="NUN87289.1"/>
    </source>
</evidence>
<dbReference type="OrthoDB" id="9762066at2"/>
<evidence type="ECO:0000256" key="1">
    <source>
        <dbReference type="ARBA" id="ARBA00007401"/>
    </source>
</evidence>
<dbReference type="Proteomes" id="UP000554488">
    <property type="component" value="Unassembled WGS sequence"/>
</dbReference>
<feature type="domain" description="DUF4982" evidence="6">
    <location>
        <begin position="618"/>
        <end position="676"/>
    </location>
</feature>
<dbReference type="Gene3D" id="2.60.120.260">
    <property type="entry name" value="Galactose-binding domain-like"/>
    <property type="match status" value="1"/>
</dbReference>
<dbReference type="Gene3D" id="3.20.20.80">
    <property type="entry name" value="Glycosidases"/>
    <property type="match status" value="1"/>
</dbReference>
<dbReference type="InterPro" id="IPR040605">
    <property type="entry name" value="Glyco_hydro2_dom5"/>
</dbReference>
<feature type="domain" description="Glycoside hydrolase family 2 catalytic" evidence="5">
    <location>
        <begin position="245"/>
        <end position="396"/>
    </location>
</feature>
<dbReference type="SUPFAM" id="SSF49303">
    <property type="entry name" value="beta-Galactosidase/glucuronidase domain"/>
    <property type="match status" value="1"/>
</dbReference>
<evidence type="ECO:0000313" key="9">
    <source>
        <dbReference type="EMBL" id="CUM85238.1"/>
    </source>
</evidence>
<keyword evidence="3 9" id="KW-0326">Glycosidase</keyword>
<dbReference type="InterPro" id="IPR017853">
    <property type="entry name" value="GH"/>
</dbReference>
<dbReference type="InterPro" id="IPR051913">
    <property type="entry name" value="GH2_Domain-Containing"/>
</dbReference>
<feature type="domain" description="Glycoside hydrolase family 2 immunoglobulin-like beta-sandwich" evidence="4">
    <location>
        <begin position="188"/>
        <end position="238"/>
    </location>
</feature>
<dbReference type="InterPro" id="IPR006101">
    <property type="entry name" value="Glyco_hydro_2"/>
</dbReference>
<dbReference type="Gene3D" id="2.60.40.10">
    <property type="entry name" value="Immunoglobulins"/>
    <property type="match status" value="3"/>
</dbReference>
<dbReference type="PANTHER" id="PTHR42732">
    <property type="entry name" value="BETA-GALACTOSIDASE"/>
    <property type="match status" value="1"/>
</dbReference>
<dbReference type="RefSeq" id="WP_055156084.1">
    <property type="nucleotide sequence ID" value="NZ_BSCI01000008.1"/>
</dbReference>